<sequence>MEHTKIKRIGAASLVALHLFSFPAWAQVCSTAEGLGAVFSVLKDGKIEFAGGSGDRCAITFYGASSVNTKTLNTAGSGSNGIPCKAFMASSEVDANSASKSISKSDSEKVGPVLPDFLAPVSPVDVSVDKDRMINNVRAPVTIGGVPVVFDAIGAGTLNGVSAEVRRVGVNYVFSGVNFGSFEIRALQAGDGVVFSNPIKAGVVSFGNNCNSDSGVTFAQDGSDASNQTYIRELVWKDGCRLNVTGPGRTTLNILGKNSADTVVGLDLQQANPCINWIGACSQATKTWAQMDAQHPERLQINLYNGSLEVKDRFSISAGIYVPNGDLKMTGATGSSVVGEVLAKNVIGSQNNDSQFFSKSTSQAAPRVGAYSLTPPVTELITNKDSLVYRALQKDQPGTSGHLQAFKLKDDSSQNTTPEWDAADVSTSKMSVDNRLAKLRTETANWASASTDFEALNNTAAGSTLAQACAVNPTQTACRITGDKRLATSMVGVPWRVAPLLLGDSVLFATDDGILYSVDKTNGNLNWGWIPRDVLAESQAALSSTPMKLMEAHPWGQIASVQLLEDDASSTTGAKVTRTYVTGTALGGKLHFSIRVSNDGKSLDKIVWLDSRTSEYSPGSAGNTNDGEAGWSSGVYGRPYGGAAPVGAVMGGNKVAYVVGGKLVTREVNTDVAAVERNFTSGGEAASASSSAASSASSSATSSAASSAASSVVSVSPSSNLLYVDDNAIYFGADDGKVYKTKSTGVIETGEYSVDKLRTYRTGGSASAVWYVNGSKIASASGNGLILLAQTKTHVTALKYFSDKWTFAWQTGINASTKLGESDPATNPSISVLASDNAYLSAPADIINGVVVLYYTKKPSECDIKGYTFGPLKLLDGTDARGNSQFRMTDMTSLDNYVGLGDATGGAFTRFKGKRAILAGTGGDPGNSGDTAAITPAENAFRERLNWRELTNFF</sequence>
<dbReference type="InterPro" id="IPR011047">
    <property type="entry name" value="Quinoprotein_ADH-like_sf"/>
</dbReference>
<dbReference type="RefSeq" id="WP_170021703.1">
    <property type="nucleotide sequence ID" value="NZ_JABCSC020000002.1"/>
</dbReference>
<keyword evidence="2" id="KW-0732">Signal</keyword>
<feature type="signal peptide" evidence="2">
    <location>
        <begin position="1"/>
        <end position="26"/>
    </location>
</feature>
<evidence type="ECO:0000313" key="3">
    <source>
        <dbReference type="EMBL" id="NSL55268.1"/>
    </source>
</evidence>
<evidence type="ECO:0000256" key="2">
    <source>
        <dbReference type="SAM" id="SignalP"/>
    </source>
</evidence>
<feature type="region of interest" description="Disordered" evidence="1">
    <location>
        <begin position="397"/>
        <end position="420"/>
    </location>
</feature>
<accession>A0ABX2ILT6</accession>
<dbReference type="EMBL" id="JABCSC020000002">
    <property type="protein sequence ID" value="NSL55268.1"/>
    <property type="molecule type" value="Genomic_DNA"/>
</dbReference>
<reference evidence="3 4" key="1">
    <citation type="submission" date="2020-06" db="EMBL/GenBank/DDBJ databases">
        <title>Draft genome of Uliginosibacterium sp. IMCC34675.</title>
        <authorList>
            <person name="Song J."/>
        </authorList>
    </citation>
    <scope>NUCLEOTIDE SEQUENCE [LARGE SCALE GENOMIC DNA]</scope>
    <source>
        <strain evidence="3 4">IMCC34675</strain>
    </source>
</reference>
<evidence type="ECO:0000313" key="4">
    <source>
        <dbReference type="Proteomes" id="UP000778523"/>
    </source>
</evidence>
<protein>
    <submittedName>
        <fullName evidence="3">Uncharacterized protein</fullName>
    </submittedName>
</protein>
<comment type="caution">
    <text evidence="3">The sequence shown here is derived from an EMBL/GenBank/DDBJ whole genome shotgun (WGS) entry which is preliminary data.</text>
</comment>
<organism evidence="3 4">
    <name type="scientific">Uliginosibacterium aquaticum</name>
    <dbReference type="NCBI Taxonomy" id="2731212"/>
    <lineage>
        <taxon>Bacteria</taxon>
        <taxon>Pseudomonadati</taxon>
        <taxon>Pseudomonadota</taxon>
        <taxon>Betaproteobacteria</taxon>
        <taxon>Rhodocyclales</taxon>
        <taxon>Zoogloeaceae</taxon>
        <taxon>Uliginosibacterium</taxon>
    </lineage>
</organism>
<feature type="chain" id="PRO_5046292023" evidence="2">
    <location>
        <begin position="27"/>
        <end position="954"/>
    </location>
</feature>
<evidence type="ECO:0000256" key="1">
    <source>
        <dbReference type="SAM" id="MobiDB-lite"/>
    </source>
</evidence>
<gene>
    <name evidence="3" type="ORF">HJ583_009560</name>
</gene>
<keyword evidence="4" id="KW-1185">Reference proteome</keyword>
<dbReference type="SUPFAM" id="SSF50998">
    <property type="entry name" value="Quinoprotein alcohol dehydrogenase-like"/>
    <property type="match status" value="1"/>
</dbReference>
<proteinExistence type="predicted"/>
<name>A0ABX2ILT6_9RHOO</name>
<dbReference type="Proteomes" id="UP000778523">
    <property type="component" value="Unassembled WGS sequence"/>
</dbReference>